<name>A0A0A9HG65_ARUDO</name>
<dbReference type="AlphaFoldDB" id="A0A0A9HG65"/>
<protein>
    <submittedName>
        <fullName evidence="1">Uncharacterized protein</fullName>
    </submittedName>
</protein>
<proteinExistence type="predicted"/>
<accession>A0A0A9HG65</accession>
<reference evidence="1" key="1">
    <citation type="submission" date="2014-09" db="EMBL/GenBank/DDBJ databases">
        <authorList>
            <person name="Magalhaes I.L.F."/>
            <person name="Oliveira U."/>
            <person name="Santos F.R."/>
            <person name="Vidigal T.H.D.A."/>
            <person name="Brescovit A.D."/>
            <person name="Santos A.J."/>
        </authorList>
    </citation>
    <scope>NUCLEOTIDE SEQUENCE</scope>
    <source>
        <tissue evidence="1">Shoot tissue taken approximately 20 cm above the soil surface</tissue>
    </source>
</reference>
<evidence type="ECO:0000313" key="1">
    <source>
        <dbReference type="EMBL" id="JAE34814.1"/>
    </source>
</evidence>
<reference evidence="1" key="2">
    <citation type="journal article" date="2015" name="Data Brief">
        <title>Shoot transcriptome of the giant reed, Arundo donax.</title>
        <authorList>
            <person name="Barrero R.A."/>
            <person name="Guerrero F.D."/>
            <person name="Moolhuijzen P."/>
            <person name="Goolsby J.A."/>
            <person name="Tidwell J."/>
            <person name="Bellgard S.E."/>
            <person name="Bellgard M.I."/>
        </authorList>
    </citation>
    <scope>NUCLEOTIDE SEQUENCE</scope>
    <source>
        <tissue evidence="1">Shoot tissue taken approximately 20 cm above the soil surface</tissue>
    </source>
</reference>
<organism evidence="1">
    <name type="scientific">Arundo donax</name>
    <name type="common">Giant reed</name>
    <name type="synonym">Donax arundinaceus</name>
    <dbReference type="NCBI Taxonomy" id="35708"/>
    <lineage>
        <taxon>Eukaryota</taxon>
        <taxon>Viridiplantae</taxon>
        <taxon>Streptophyta</taxon>
        <taxon>Embryophyta</taxon>
        <taxon>Tracheophyta</taxon>
        <taxon>Spermatophyta</taxon>
        <taxon>Magnoliopsida</taxon>
        <taxon>Liliopsida</taxon>
        <taxon>Poales</taxon>
        <taxon>Poaceae</taxon>
        <taxon>PACMAD clade</taxon>
        <taxon>Arundinoideae</taxon>
        <taxon>Arundineae</taxon>
        <taxon>Arundo</taxon>
    </lineage>
</organism>
<sequence length="41" mass="4950">MMSLYVILLKILKEVYEYIKASELYAKHIIIMQVLRMVFNT</sequence>
<dbReference type="EMBL" id="GBRH01163082">
    <property type="protein sequence ID" value="JAE34814.1"/>
    <property type="molecule type" value="Transcribed_RNA"/>
</dbReference>